<reference evidence="2 3" key="2">
    <citation type="submission" date="2018-03" db="EMBL/GenBank/DDBJ databases">
        <authorList>
            <person name="Keele B.F."/>
        </authorList>
    </citation>
    <scope>NUCLEOTIDE SEQUENCE [LARGE SCALE GENOMIC DNA]</scope>
    <source>
        <strain evidence="2 3">D13</strain>
    </source>
</reference>
<organism evidence="2 3">
    <name type="scientific">Ahniella affigens</name>
    <dbReference type="NCBI Taxonomy" id="2021234"/>
    <lineage>
        <taxon>Bacteria</taxon>
        <taxon>Pseudomonadati</taxon>
        <taxon>Pseudomonadota</taxon>
        <taxon>Gammaproteobacteria</taxon>
        <taxon>Lysobacterales</taxon>
        <taxon>Rhodanobacteraceae</taxon>
        <taxon>Ahniella</taxon>
    </lineage>
</organism>
<keyword evidence="3" id="KW-1185">Reference proteome</keyword>
<feature type="signal peptide" evidence="1">
    <location>
        <begin position="1"/>
        <end position="19"/>
    </location>
</feature>
<reference evidence="2 3" key="1">
    <citation type="submission" date="2018-03" db="EMBL/GenBank/DDBJ databases">
        <title>Ahniella affigens gen. nov., sp. nov., a gammaproteobacterium isolated from sandy soil near a stream.</title>
        <authorList>
            <person name="Ko Y."/>
            <person name="Kim J.-H."/>
        </authorList>
    </citation>
    <scope>NUCLEOTIDE SEQUENCE [LARGE SCALE GENOMIC DNA]</scope>
    <source>
        <strain evidence="2 3">D13</strain>
    </source>
</reference>
<dbReference type="OrthoDB" id="9805017at2"/>
<dbReference type="KEGG" id="xba:C7S18_12455"/>
<evidence type="ECO:0000313" key="3">
    <source>
        <dbReference type="Proteomes" id="UP000241074"/>
    </source>
</evidence>
<dbReference type="RefSeq" id="WP_106891881.1">
    <property type="nucleotide sequence ID" value="NZ_CP027860.1"/>
</dbReference>
<evidence type="ECO:0000313" key="2">
    <source>
        <dbReference type="EMBL" id="AVP97961.1"/>
    </source>
</evidence>
<gene>
    <name evidence="2" type="ORF">C7S18_12455</name>
</gene>
<dbReference type="Gene3D" id="2.80.10.50">
    <property type="match status" value="1"/>
</dbReference>
<feature type="chain" id="PRO_5015128431" evidence="1">
    <location>
        <begin position="20"/>
        <end position="451"/>
    </location>
</feature>
<dbReference type="NCBIfam" id="TIGR02608">
    <property type="entry name" value="delta_60_rpt"/>
    <property type="match status" value="2"/>
</dbReference>
<dbReference type="Proteomes" id="UP000241074">
    <property type="component" value="Chromosome"/>
</dbReference>
<proteinExistence type="predicted"/>
<dbReference type="EMBL" id="CP027860">
    <property type="protein sequence ID" value="AVP97961.1"/>
    <property type="molecule type" value="Genomic_DNA"/>
</dbReference>
<keyword evidence="1" id="KW-0732">Signal</keyword>
<sequence>MRMIVSLLLLFPWALGALAAESDLDLTFGTSGKVTLPYDVAGTLTDRIVKVLRYPDNFGGKYVAVGTASIAGGGIGIALARFNSDGSLDTTFGINGKVVKDACMSEVTHAAFDSNFRIVVVGTTPCSGNATTDVGVIRFTATGADDTAFAGDGGLAFKYDPTSDTNDRGGAVLVLSDDSLLVGGNKNFSAWIQRVSSTGVVSALPAVQTNSGAVIRRMIDVLPGQANSSFWLYEEVDQTSITPGAIWKINNATLGDDTTFATDGEVLVTVSGGSGSCGAGADHALSALVRFGTRIYAFGYTEGAFGGETFMWGAGENDSSNRTYRCLETNSNRVNMTTLAASPSSDAGGSIYLAGSAGSPENFALLRVVHTDAALRSFTPDLTFNNGLPVTVNFSAGSGQTPQSDAFSLVRHGNKSVLAGLRVFNLASGDFDFAMARFGTDPPEVFANGFE</sequence>
<dbReference type="InterPro" id="IPR013431">
    <property type="entry name" value="Delta_60_rpt"/>
</dbReference>
<protein>
    <submittedName>
        <fullName evidence="2">Uncharacterized protein</fullName>
    </submittedName>
</protein>
<evidence type="ECO:0000256" key="1">
    <source>
        <dbReference type="SAM" id="SignalP"/>
    </source>
</evidence>
<accession>A0A2P1PT05</accession>
<name>A0A2P1PT05_9GAMM</name>
<dbReference type="AlphaFoldDB" id="A0A2P1PT05"/>
<dbReference type="Pfam" id="PF17164">
    <property type="entry name" value="DUF5122"/>
    <property type="match status" value="1"/>
</dbReference>